<evidence type="ECO:0000313" key="9">
    <source>
        <dbReference type="Proteomes" id="UP001302120"/>
    </source>
</evidence>
<dbReference type="Pfam" id="PF03279">
    <property type="entry name" value="Lip_A_acyltrans"/>
    <property type="match status" value="1"/>
</dbReference>
<keyword evidence="4" id="KW-0808">Transferase</keyword>
<comment type="caution">
    <text evidence="8">The sequence shown here is derived from an EMBL/GenBank/DDBJ whole genome shotgun (WGS) entry which is preliminary data.</text>
</comment>
<evidence type="ECO:0000313" key="8">
    <source>
        <dbReference type="EMBL" id="MEA5581046.1"/>
    </source>
</evidence>
<dbReference type="Proteomes" id="UP001302120">
    <property type="component" value="Unassembled WGS sequence"/>
</dbReference>
<dbReference type="InterPro" id="IPR004960">
    <property type="entry name" value="LipA_acyltrans"/>
</dbReference>
<evidence type="ECO:0000256" key="6">
    <source>
        <dbReference type="ARBA" id="ARBA00023315"/>
    </source>
</evidence>
<evidence type="ECO:0000256" key="1">
    <source>
        <dbReference type="ARBA" id="ARBA00004533"/>
    </source>
</evidence>
<keyword evidence="2" id="KW-1003">Cell membrane</keyword>
<evidence type="ECO:0000256" key="2">
    <source>
        <dbReference type="ARBA" id="ARBA00022475"/>
    </source>
</evidence>
<comment type="subcellular location">
    <subcellularLocation>
        <location evidence="1">Cell inner membrane</location>
    </subcellularLocation>
</comment>
<gene>
    <name evidence="8" type="ORF">VB620_06795</name>
</gene>
<keyword evidence="7" id="KW-1133">Transmembrane helix</keyword>
<keyword evidence="5 7" id="KW-0472">Membrane</keyword>
<proteinExistence type="predicted"/>
<name>A0ABU5UDG9_9CYAN</name>
<sequence>MRFKDFVLKKAKIILAFQFFLWYIISEIISFFLGKATSPLTESYITSNDLIIDFSQPSYLLTEKQYLNDFGHHKIFDILLDKHLTNSEKRYRLNRRLSYLFSNYIPTSKSWVLPYGIGHTFLKWFCQKTWVRNRFFDNKVALIKEFLILMDHSVISENDIIEQSLINNCWLRWKYIALSQMNHISFNHWVKIIGFSNFQKIYQQKQGVILLTNRSVLVLLIILILYRANLEKNMGIIGTHKEALQLLSLSDDWIEEMIPEEMGQDRLKGLKRQTFKCHKILKRGGIVIITPDAIFTGKKALIYPFFNRPRLFQPGFAKMALTTNSICMPVNISLTSTGQIEVKFMEPFQTIEGSKQEKISNLVEQYANYLEKVWKKDFSNLMLDDLPYFTVPK</sequence>
<evidence type="ECO:0000256" key="4">
    <source>
        <dbReference type="ARBA" id="ARBA00022679"/>
    </source>
</evidence>
<dbReference type="RefSeq" id="WP_323195383.1">
    <property type="nucleotide sequence ID" value="NZ_JAYGHG010000007.1"/>
</dbReference>
<feature type="transmembrane region" description="Helical" evidence="7">
    <location>
        <begin position="12"/>
        <end position="33"/>
    </location>
</feature>
<evidence type="ECO:0000256" key="7">
    <source>
        <dbReference type="SAM" id="Phobius"/>
    </source>
</evidence>
<keyword evidence="7" id="KW-0812">Transmembrane</keyword>
<reference evidence="8 9" key="1">
    <citation type="submission" date="2023-12" db="EMBL/GenBank/DDBJ databases">
        <title>Baltic Sea Cyanobacteria.</title>
        <authorList>
            <person name="Delbaje E."/>
            <person name="Fewer D.P."/>
            <person name="Shishido T.K."/>
        </authorList>
    </citation>
    <scope>NUCLEOTIDE SEQUENCE [LARGE SCALE GENOMIC DNA]</scope>
    <source>
        <strain evidence="8 9">UHCC-0300</strain>
    </source>
</reference>
<protein>
    <recommendedName>
        <fullName evidence="10">Phospholipid/glycerol acyltransferase domain-containing protein</fullName>
    </recommendedName>
</protein>
<evidence type="ECO:0008006" key="10">
    <source>
        <dbReference type="Google" id="ProtNLM"/>
    </source>
</evidence>
<keyword evidence="3" id="KW-0997">Cell inner membrane</keyword>
<evidence type="ECO:0000256" key="3">
    <source>
        <dbReference type="ARBA" id="ARBA00022519"/>
    </source>
</evidence>
<accession>A0ABU5UDG9</accession>
<keyword evidence="6" id="KW-0012">Acyltransferase</keyword>
<organism evidence="8 9">
    <name type="scientific">Nodularia harveyana UHCC-0300</name>
    <dbReference type="NCBI Taxonomy" id="2974287"/>
    <lineage>
        <taxon>Bacteria</taxon>
        <taxon>Bacillati</taxon>
        <taxon>Cyanobacteriota</taxon>
        <taxon>Cyanophyceae</taxon>
        <taxon>Nostocales</taxon>
        <taxon>Nodulariaceae</taxon>
        <taxon>Nodularia</taxon>
    </lineage>
</organism>
<evidence type="ECO:0000256" key="5">
    <source>
        <dbReference type="ARBA" id="ARBA00023136"/>
    </source>
</evidence>
<keyword evidence="9" id="KW-1185">Reference proteome</keyword>
<dbReference type="EMBL" id="JAYGHG010000007">
    <property type="protein sequence ID" value="MEA5581046.1"/>
    <property type="molecule type" value="Genomic_DNA"/>
</dbReference>